<protein>
    <submittedName>
        <fullName evidence="1">Transcriptional regulator</fullName>
    </submittedName>
</protein>
<proteinExistence type="predicted"/>
<name>A0AAE5X6V0_9BRAD</name>
<dbReference type="AlphaFoldDB" id="A0AAE5X6V0"/>
<evidence type="ECO:0000313" key="2">
    <source>
        <dbReference type="Proteomes" id="UP000288972"/>
    </source>
</evidence>
<dbReference type="KEGG" id="bgz:XH91_01695"/>
<reference evidence="1 2" key="1">
    <citation type="submission" date="2018-06" db="EMBL/GenBank/DDBJ databases">
        <title>Comparative genomics of rhizobia nodulating Arachis hypogaea in China.</title>
        <authorList>
            <person name="Li Y."/>
        </authorList>
    </citation>
    <scope>NUCLEOTIDE SEQUENCE [LARGE SCALE GENOMIC DNA]</scope>
    <source>
        <strain evidence="1 2">CCBAU 51670</strain>
    </source>
</reference>
<evidence type="ECO:0000313" key="1">
    <source>
        <dbReference type="EMBL" id="QAU49927.1"/>
    </source>
</evidence>
<dbReference type="Proteomes" id="UP000288972">
    <property type="component" value="Chromosome"/>
</dbReference>
<accession>A0AAE5X6V0</accession>
<dbReference type="EMBL" id="CP030053">
    <property type="protein sequence ID" value="QAU49927.1"/>
    <property type="molecule type" value="Genomic_DNA"/>
</dbReference>
<organism evidence="1 2">
    <name type="scientific">Bradyrhizobium guangzhouense</name>
    <dbReference type="NCBI Taxonomy" id="1325095"/>
    <lineage>
        <taxon>Bacteria</taxon>
        <taxon>Pseudomonadati</taxon>
        <taxon>Pseudomonadota</taxon>
        <taxon>Alphaproteobacteria</taxon>
        <taxon>Hyphomicrobiales</taxon>
        <taxon>Nitrobacteraceae</taxon>
        <taxon>Bradyrhizobium</taxon>
    </lineage>
</organism>
<sequence>MTRPSYLSKKSLAHELDMAESTVDEMVRRGVLPKPLKLSAGCVRWSWTAVEQALASLGGTAEEDADPYMRGIKNALEVENRRRSK</sequence>
<gene>
    <name evidence="1" type="ORF">XH91_01695</name>
</gene>